<accession>A0A4E0RRG2</accession>
<keyword evidence="7" id="KW-0472">Membrane</keyword>
<evidence type="ECO:0000313" key="9">
    <source>
        <dbReference type="Proteomes" id="UP000230066"/>
    </source>
</evidence>
<dbReference type="EMBL" id="JXXN02006589">
    <property type="protein sequence ID" value="THD19372.1"/>
    <property type="molecule type" value="Genomic_DNA"/>
</dbReference>
<protein>
    <recommendedName>
        <fullName evidence="3">Conserved oligomeric Golgi complex subunit 1</fullName>
    </recommendedName>
</protein>
<comment type="similarity">
    <text evidence="2">Belongs to the COG1 family.</text>
</comment>
<keyword evidence="9" id="KW-1185">Reference proteome</keyword>
<organism evidence="8 9">
    <name type="scientific">Fasciola hepatica</name>
    <name type="common">Liver fluke</name>
    <dbReference type="NCBI Taxonomy" id="6192"/>
    <lineage>
        <taxon>Eukaryota</taxon>
        <taxon>Metazoa</taxon>
        <taxon>Spiralia</taxon>
        <taxon>Lophotrochozoa</taxon>
        <taxon>Platyhelminthes</taxon>
        <taxon>Trematoda</taxon>
        <taxon>Digenea</taxon>
        <taxon>Plagiorchiida</taxon>
        <taxon>Echinostomata</taxon>
        <taxon>Echinostomatoidea</taxon>
        <taxon>Fasciolidae</taxon>
        <taxon>Fasciola</taxon>
    </lineage>
</organism>
<dbReference type="PANTHER" id="PTHR31658:SF0">
    <property type="entry name" value="CONSERVED OLIGOMERIC GOLGI COMPLEX SUBUNIT 1"/>
    <property type="match status" value="1"/>
</dbReference>
<sequence length="781" mass="87103">MDGELVALFTALPVEELQKLVRRKRHDIERKKDELRHLVGERHRDVIEASDAIQEMKFLTVKVSESIITLRDRCTALDVPPQIISMYVSNFMPTRIQRDTRSSESLKIDPSVAAHLKLLLDIPEMVHIWNFMDNADHVSAVILFFFGRHIAARLQISTHTYSAGIDARVLVKRLWNSLLHMESAVLAACRRRLNAPPSNWRELCSSLVAIILMENISLCKALDELLEGRMVALRRIFGDKEDLPFSHEGAQSDYSTLPTRRKAVLSCRLLIAALNAPVYLFYQCPDANSVDKNGAVQKELEKLKNWNLQDTKWLPTERLYTYLSDDVRKFSLTDAVLRRRSGSVSANCSSPFTIPNDFGLAVLQERVLPWWTKALDYCRSMLVASLIHATDLTTVLHTRHVVLSLTQSWKHTNGSEDADRALPRSINVDAERLSFEAINALSNGTHVLLQRPVDLWAEVFRDPFLSRITTILNASLDNLFSEWKTLILRLTEHSTDVSLTNGGTNSVAMDHIAWSPLPKLRTDWAKYVWTDSKMDSPHAPALASVAAPRDPTVQSDVCTTANFAHILRPDNVGLIVFCCLTGLPVLPASVEVTATNSVHPHLSPPVHLLVFLQRLISSPVRPFCTGSFQWTAEKHSVFDADPILNQKPISLSHQLSLTSSNLQTLCETLNKRIADLIVQVAQYAGQDWSQIWSVILDSMERLLNRCEQWLSSMGYATKDAGDTSATLSDAISPSAGLLLSRACSAFVDYCPAIGAAIVTAIGVINSDKDFTSDSENGTSSG</sequence>
<gene>
    <name evidence="8" type="ORF">D915_009953</name>
</gene>
<evidence type="ECO:0000256" key="1">
    <source>
        <dbReference type="ARBA" id="ARBA00004395"/>
    </source>
</evidence>
<keyword evidence="4" id="KW-0813">Transport</keyword>
<evidence type="ECO:0000256" key="5">
    <source>
        <dbReference type="ARBA" id="ARBA00022927"/>
    </source>
</evidence>
<evidence type="ECO:0000256" key="6">
    <source>
        <dbReference type="ARBA" id="ARBA00023034"/>
    </source>
</evidence>
<evidence type="ECO:0000256" key="3">
    <source>
        <dbReference type="ARBA" id="ARBA00020978"/>
    </source>
</evidence>
<name>A0A4E0RRG2_FASHE</name>
<dbReference type="GO" id="GO:0006891">
    <property type="term" value="P:intra-Golgi vesicle-mediated transport"/>
    <property type="evidence" value="ECO:0007669"/>
    <property type="project" value="InterPro"/>
</dbReference>
<comment type="subcellular location">
    <subcellularLocation>
        <location evidence="1">Golgi apparatus membrane</location>
        <topology evidence="1">Peripheral membrane protein</topology>
    </subcellularLocation>
</comment>
<evidence type="ECO:0000256" key="4">
    <source>
        <dbReference type="ARBA" id="ARBA00022448"/>
    </source>
</evidence>
<proteinExistence type="inferred from homology"/>
<reference evidence="8" key="1">
    <citation type="submission" date="2019-03" db="EMBL/GenBank/DDBJ databases">
        <title>Improved annotation for the trematode Fasciola hepatica.</title>
        <authorList>
            <person name="Choi Y.-J."/>
            <person name="Martin J."/>
            <person name="Mitreva M."/>
        </authorList>
    </citation>
    <scope>NUCLEOTIDE SEQUENCE [LARGE SCALE GENOMIC DNA]</scope>
</reference>
<evidence type="ECO:0000256" key="7">
    <source>
        <dbReference type="ARBA" id="ARBA00023136"/>
    </source>
</evidence>
<comment type="caution">
    <text evidence="8">The sequence shown here is derived from an EMBL/GenBank/DDBJ whole genome shotgun (WGS) entry which is preliminary data.</text>
</comment>
<evidence type="ECO:0000313" key="8">
    <source>
        <dbReference type="EMBL" id="THD19372.1"/>
    </source>
</evidence>
<dbReference type="Proteomes" id="UP000230066">
    <property type="component" value="Unassembled WGS sequence"/>
</dbReference>
<evidence type="ECO:0000256" key="2">
    <source>
        <dbReference type="ARBA" id="ARBA00006653"/>
    </source>
</evidence>
<dbReference type="Pfam" id="PF08700">
    <property type="entry name" value="VPS51_Exo84_N"/>
    <property type="match status" value="1"/>
</dbReference>
<dbReference type="InterPro" id="IPR033370">
    <property type="entry name" value="COG1"/>
</dbReference>
<keyword evidence="6" id="KW-0333">Golgi apparatus</keyword>
<dbReference type="GO" id="GO:0015031">
    <property type="term" value="P:protein transport"/>
    <property type="evidence" value="ECO:0007669"/>
    <property type="project" value="UniProtKB-KW"/>
</dbReference>
<dbReference type="PANTHER" id="PTHR31658">
    <property type="entry name" value="CONSERVED OLIGOMERIC GOLGI COMPLEX SUBUNIT 1"/>
    <property type="match status" value="1"/>
</dbReference>
<dbReference type="GO" id="GO:0017119">
    <property type="term" value="C:Golgi transport complex"/>
    <property type="evidence" value="ECO:0007669"/>
    <property type="project" value="InterPro"/>
</dbReference>
<dbReference type="AlphaFoldDB" id="A0A4E0RRG2"/>
<keyword evidence="5" id="KW-0653">Protein transport</keyword>
<dbReference type="GO" id="GO:0000139">
    <property type="term" value="C:Golgi membrane"/>
    <property type="evidence" value="ECO:0007669"/>
    <property type="project" value="UniProtKB-SubCell"/>
</dbReference>